<reference evidence="4 5" key="1">
    <citation type="submission" date="2021-01" db="EMBL/GenBank/DDBJ databases">
        <title>Whole genome shotgun sequence of Planotetraspora kaengkrachanensis NBRC 104272.</title>
        <authorList>
            <person name="Komaki H."/>
            <person name="Tamura T."/>
        </authorList>
    </citation>
    <scope>NUCLEOTIDE SEQUENCE [LARGE SCALE GENOMIC DNA]</scope>
    <source>
        <strain evidence="4 5">NBRC 104272</strain>
    </source>
</reference>
<accession>A0A8J3PRC3</accession>
<proteinExistence type="predicted"/>
<keyword evidence="2" id="KW-0472">Membrane</keyword>
<keyword evidence="2" id="KW-0812">Transmembrane</keyword>
<feature type="region of interest" description="Disordered" evidence="1">
    <location>
        <begin position="1"/>
        <end position="57"/>
    </location>
</feature>
<dbReference type="AlphaFoldDB" id="A0A8J3PRC3"/>
<evidence type="ECO:0000256" key="2">
    <source>
        <dbReference type="SAM" id="Phobius"/>
    </source>
</evidence>
<dbReference type="Proteomes" id="UP000630097">
    <property type="component" value="Unassembled WGS sequence"/>
</dbReference>
<keyword evidence="2" id="KW-1133">Transmembrane helix</keyword>
<evidence type="ECO:0000313" key="4">
    <source>
        <dbReference type="EMBL" id="GIG76976.1"/>
    </source>
</evidence>
<feature type="compositionally biased region" description="Pro residues" evidence="1">
    <location>
        <begin position="35"/>
        <end position="50"/>
    </location>
</feature>
<comment type="caution">
    <text evidence="4">The sequence shown here is derived from an EMBL/GenBank/DDBJ whole genome shotgun (WGS) entry which is preliminary data.</text>
</comment>
<feature type="transmembrane region" description="Helical" evidence="2">
    <location>
        <begin position="65"/>
        <end position="94"/>
    </location>
</feature>
<name>A0A8J3PRC3_9ACTN</name>
<dbReference type="Pfam" id="PF13828">
    <property type="entry name" value="DUF4190"/>
    <property type="match status" value="1"/>
</dbReference>
<evidence type="ECO:0000259" key="3">
    <source>
        <dbReference type="Pfam" id="PF13828"/>
    </source>
</evidence>
<gene>
    <name evidence="4" type="ORF">Pka01_01030</name>
</gene>
<dbReference type="InterPro" id="IPR025241">
    <property type="entry name" value="DUF4190"/>
</dbReference>
<protein>
    <recommendedName>
        <fullName evidence="3">DUF4190 domain-containing protein</fullName>
    </recommendedName>
</protein>
<dbReference type="RefSeq" id="WP_203880512.1">
    <property type="nucleotide sequence ID" value="NZ_BAABHH010000001.1"/>
</dbReference>
<feature type="domain" description="DUF4190" evidence="3">
    <location>
        <begin position="64"/>
        <end position="125"/>
    </location>
</feature>
<evidence type="ECO:0000256" key="1">
    <source>
        <dbReference type="SAM" id="MobiDB-lite"/>
    </source>
</evidence>
<feature type="compositionally biased region" description="Gly residues" evidence="1">
    <location>
        <begin position="1"/>
        <end position="34"/>
    </location>
</feature>
<organism evidence="4 5">
    <name type="scientific">Planotetraspora kaengkrachanensis</name>
    <dbReference type="NCBI Taxonomy" id="575193"/>
    <lineage>
        <taxon>Bacteria</taxon>
        <taxon>Bacillati</taxon>
        <taxon>Actinomycetota</taxon>
        <taxon>Actinomycetes</taxon>
        <taxon>Streptosporangiales</taxon>
        <taxon>Streptosporangiaceae</taxon>
        <taxon>Planotetraspora</taxon>
    </lineage>
</organism>
<keyword evidence="5" id="KW-1185">Reference proteome</keyword>
<feature type="transmembrane region" description="Helical" evidence="2">
    <location>
        <begin position="106"/>
        <end position="129"/>
    </location>
</feature>
<dbReference type="EMBL" id="BONV01000001">
    <property type="protein sequence ID" value="GIG76976.1"/>
    <property type="molecule type" value="Genomic_DNA"/>
</dbReference>
<sequence length="144" mass="14113">MTYGSLPGGTGGHGSQPPGGGSGGGPTGGYGPPGGYYPPPNGPGHPPPAGPYGHRPPGGGTNGMAVAALVLAVVGLVMCGIPSILGAVFGHVAMRQIRRTGEEGRGMAIAALVVSYAAVVIWIVFWFAFLGAMSISVPTTVGGY</sequence>
<evidence type="ECO:0000313" key="5">
    <source>
        <dbReference type="Proteomes" id="UP000630097"/>
    </source>
</evidence>